<dbReference type="InterPro" id="IPR021109">
    <property type="entry name" value="Peptidase_aspartic_dom_sf"/>
</dbReference>
<protein>
    <submittedName>
        <fullName evidence="1">Putative acid protease</fullName>
    </submittedName>
</protein>
<evidence type="ECO:0000313" key="1">
    <source>
        <dbReference type="EMBL" id="CAG7580816.1"/>
    </source>
</evidence>
<dbReference type="GO" id="GO:0008233">
    <property type="term" value="F:peptidase activity"/>
    <property type="evidence" value="ECO:0007669"/>
    <property type="project" value="UniProtKB-KW"/>
</dbReference>
<organism evidence="1">
    <name type="scientific">uncultured marine phage</name>
    <dbReference type="NCBI Taxonomy" id="707152"/>
    <lineage>
        <taxon>Viruses</taxon>
        <taxon>environmental samples</taxon>
    </lineage>
</organism>
<reference evidence="1" key="1">
    <citation type="submission" date="2021-06" db="EMBL/GenBank/DDBJ databases">
        <authorList>
            <person name="Gannon L."/>
            <person name="Redgwell R T."/>
            <person name="Michniewski S."/>
            <person name="Harrison D C."/>
            <person name="Millard A."/>
        </authorList>
    </citation>
    <scope>NUCLEOTIDE SEQUENCE</scope>
</reference>
<keyword evidence="1" id="KW-0645">Protease</keyword>
<sequence length="127" mass="14403">MKHLKTFENYVFGREEFVEICNKETGDSRVVKAKIDTEAYHSNIDVRLATELNINTNIDTIRTYNILGDEDLPTAEVCLNFNTGEMEGRKLDSTVTIADRSELRNPVAIGRKDLEQLGILIDVKKSL</sequence>
<dbReference type="GO" id="GO:0006508">
    <property type="term" value="P:proteolysis"/>
    <property type="evidence" value="ECO:0007669"/>
    <property type="project" value="UniProtKB-KW"/>
</dbReference>
<dbReference type="EMBL" id="OU342829">
    <property type="protein sequence ID" value="CAG7580816.1"/>
    <property type="molecule type" value="Genomic_DNA"/>
</dbReference>
<name>A0A8D9CEF2_9VIRU</name>
<dbReference type="SUPFAM" id="SSF50630">
    <property type="entry name" value="Acid proteases"/>
    <property type="match status" value="1"/>
</dbReference>
<dbReference type="Gene3D" id="2.40.70.10">
    <property type="entry name" value="Acid Proteases"/>
    <property type="match status" value="1"/>
</dbReference>
<accession>A0A8D9CEF2</accession>
<keyword evidence="1" id="KW-0378">Hydrolase</keyword>
<gene>
    <name evidence="1" type="ORF">SLAVMIC_00566</name>
</gene>
<proteinExistence type="predicted"/>